<evidence type="ECO:0000313" key="3">
    <source>
        <dbReference type="Proteomes" id="UP000001811"/>
    </source>
</evidence>
<name>A0A5F9DNT8_RABIT</name>
<dbReference type="Proteomes" id="UP000001811">
    <property type="component" value="Chromosome X"/>
</dbReference>
<dbReference type="GeneTree" id="ENSGT00940000154863"/>
<evidence type="ECO:0000256" key="1">
    <source>
        <dbReference type="SAM" id="SignalP"/>
    </source>
</evidence>
<dbReference type="InterPro" id="IPR046346">
    <property type="entry name" value="Aminoacid_DH-like_N_sf"/>
</dbReference>
<accession>A0A5F9DNT8</accession>
<proteinExistence type="predicted"/>
<feature type="chain" id="PRO_5023850677" evidence="1">
    <location>
        <begin position="21"/>
        <end position="113"/>
    </location>
</feature>
<dbReference type="EMBL" id="AAGW02046612">
    <property type="status" value="NOT_ANNOTATED_CDS"/>
    <property type="molecule type" value="Genomic_DNA"/>
</dbReference>
<feature type="signal peptide" evidence="1">
    <location>
        <begin position="1"/>
        <end position="20"/>
    </location>
</feature>
<dbReference type="InParanoid" id="A0A5F9DNT8"/>
<organism evidence="2 3">
    <name type="scientific">Oryctolagus cuniculus</name>
    <name type="common">Rabbit</name>
    <dbReference type="NCBI Taxonomy" id="9986"/>
    <lineage>
        <taxon>Eukaryota</taxon>
        <taxon>Metazoa</taxon>
        <taxon>Chordata</taxon>
        <taxon>Craniata</taxon>
        <taxon>Vertebrata</taxon>
        <taxon>Euteleostomi</taxon>
        <taxon>Mammalia</taxon>
        <taxon>Eutheria</taxon>
        <taxon>Euarchontoglires</taxon>
        <taxon>Glires</taxon>
        <taxon>Lagomorpha</taxon>
        <taxon>Leporidae</taxon>
        <taxon>Oryctolagus</taxon>
    </lineage>
</organism>
<protein>
    <submittedName>
        <fullName evidence="2">Uncharacterized protein</fullName>
    </submittedName>
</protein>
<keyword evidence="1" id="KW-0732">Signal</keyword>
<dbReference type="SMR" id="A0A5F9DNT8"/>
<reference evidence="2 3" key="1">
    <citation type="journal article" date="2011" name="Nature">
        <title>A high-resolution map of human evolutionary constraint using 29 mammals.</title>
        <authorList>
            <person name="Lindblad-Toh K."/>
            <person name="Garber M."/>
            <person name="Zuk O."/>
            <person name="Lin M.F."/>
            <person name="Parker B.J."/>
            <person name="Washietl S."/>
            <person name="Kheradpour P."/>
            <person name="Ernst J."/>
            <person name="Jordan G."/>
            <person name="Mauceli E."/>
            <person name="Ward L.D."/>
            <person name="Lowe C.B."/>
            <person name="Holloway A.K."/>
            <person name="Clamp M."/>
            <person name="Gnerre S."/>
            <person name="Alfoldi J."/>
            <person name="Beal K."/>
            <person name="Chang J."/>
            <person name="Clawson H."/>
            <person name="Cuff J."/>
            <person name="Di Palma F."/>
            <person name="Fitzgerald S."/>
            <person name="Flicek P."/>
            <person name="Guttman M."/>
            <person name="Hubisz M.J."/>
            <person name="Jaffe D.B."/>
            <person name="Jungreis I."/>
            <person name="Kent W.J."/>
            <person name="Kostka D."/>
            <person name="Lara M."/>
            <person name="Martins A.L."/>
            <person name="Massingham T."/>
            <person name="Moltke I."/>
            <person name="Raney B.J."/>
            <person name="Rasmussen M.D."/>
            <person name="Robinson J."/>
            <person name="Stark A."/>
            <person name="Vilella A.J."/>
            <person name="Wen J."/>
            <person name="Xie X."/>
            <person name="Zody M.C."/>
            <person name="Baldwin J."/>
            <person name="Bloom T."/>
            <person name="Chin C.W."/>
            <person name="Heiman D."/>
            <person name="Nicol R."/>
            <person name="Nusbaum C."/>
            <person name="Young S."/>
            <person name="Wilkinson J."/>
            <person name="Worley K.C."/>
            <person name="Kovar C.L."/>
            <person name="Muzny D.M."/>
            <person name="Gibbs R.A."/>
            <person name="Cree A."/>
            <person name="Dihn H.H."/>
            <person name="Fowler G."/>
            <person name="Jhangiani S."/>
            <person name="Joshi V."/>
            <person name="Lee S."/>
            <person name="Lewis L.R."/>
            <person name="Nazareth L.V."/>
            <person name="Okwuonu G."/>
            <person name="Santibanez J."/>
            <person name="Warren W.C."/>
            <person name="Mardis E.R."/>
            <person name="Weinstock G.M."/>
            <person name="Wilson R.K."/>
            <person name="Delehaunty K."/>
            <person name="Dooling D."/>
            <person name="Fronik C."/>
            <person name="Fulton L."/>
            <person name="Fulton B."/>
            <person name="Graves T."/>
            <person name="Minx P."/>
            <person name="Sodergren E."/>
            <person name="Birney E."/>
            <person name="Margulies E.H."/>
            <person name="Herrero J."/>
            <person name="Green E.D."/>
            <person name="Haussler D."/>
            <person name="Siepel A."/>
            <person name="Goldman N."/>
            <person name="Pollard K.S."/>
            <person name="Pedersen J.S."/>
            <person name="Lander E.S."/>
            <person name="Kellis M."/>
        </authorList>
    </citation>
    <scope>NUCLEOTIDE SEQUENCE [LARGE SCALE GENOMIC DNA]</scope>
    <source>
        <strain evidence="2 3">Thorbecke inbred</strain>
    </source>
</reference>
<dbReference type="STRING" id="9986.ENSOCUP00000047139"/>
<dbReference type="Ensembl" id="ENSOCUT00000054598.1">
    <property type="protein sequence ID" value="ENSOCUP00000047139.1"/>
    <property type="gene ID" value="ENSOCUG00000030104.1"/>
</dbReference>
<dbReference type="SUPFAM" id="SSF53223">
    <property type="entry name" value="Aminoacid dehydrogenase-like, N-terminal domain"/>
    <property type="match status" value="1"/>
</dbReference>
<reference evidence="2" key="3">
    <citation type="submission" date="2025-09" db="UniProtKB">
        <authorList>
            <consortium name="Ensembl"/>
        </authorList>
    </citation>
    <scope>IDENTIFICATION</scope>
    <source>
        <strain evidence="2">Thorbecke</strain>
    </source>
</reference>
<sequence>MARASLLSLLATWLLQPAQSCHLYQHSFHLAAVENEAVVISGRNLAWKIKLEVASVNKQPHLSMVLMGKNPPSHCYVLIKTRAAADEETNSHKMVACQLQCHCTQMGHMNIWR</sequence>
<dbReference type="AlphaFoldDB" id="A0A5F9DNT8"/>
<reference evidence="2" key="2">
    <citation type="submission" date="2025-08" db="UniProtKB">
        <authorList>
            <consortium name="Ensembl"/>
        </authorList>
    </citation>
    <scope>IDENTIFICATION</scope>
    <source>
        <strain evidence="2">Thorbecke</strain>
    </source>
</reference>
<keyword evidence="3" id="KW-1185">Reference proteome</keyword>
<evidence type="ECO:0000313" key="2">
    <source>
        <dbReference type="Ensembl" id="ENSOCUP00000047139.1"/>
    </source>
</evidence>